<keyword evidence="3" id="KW-1185">Reference proteome</keyword>
<evidence type="ECO:0000313" key="2">
    <source>
        <dbReference type="EMBL" id="MET3527817.1"/>
    </source>
</evidence>
<proteinExistence type="predicted"/>
<accession>A0ABV2ELJ1</accession>
<organism evidence="2 3">
    <name type="scientific">Phenylobacterium koreense</name>
    <dbReference type="NCBI Taxonomy" id="266125"/>
    <lineage>
        <taxon>Bacteria</taxon>
        <taxon>Pseudomonadati</taxon>
        <taxon>Pseudomonadota</taxon>
        <taxon>Alphaproteobacteria</taxon>
        <taxon>Caulobacterales</taxon>
        <taxon>Caulobacteraceae</taxon>
        <taxon>Phenylobacterium</taxon>
    </lineage>
</organism>
<feature type="signal peptide" evidence="1">
    <location>
        <begin position="1"/>
        <end position="18"/>
    </location>
</feature>
<evidence type="ECO:0000256" key="1">
    <source>
        <dbReference type="SAM" id="SignalP"/>
    </source>
</evidence>
<evidence type="ECO:0000313" key="3">
    <source>
        <dbReference type="Proteomes" id="UP001549110"/>
    </source>
</evidence>
<keyword evidence="1" id="KW-0732">Signal</keyword>
<feature type="chain" id="PRO_5047182976" description="DUF4136 domain-containing protein" evidence="1">
    <location>
        <begin position="19"/>
        <end position="162"/>
    </location>
</feature>
<evidence type="ECO:0008006" key="4">
    <source>
        <dbReference type="Google" id="ProtNLM"/>
    </source>
</evidence>
<gene>
    <name evidence="2" type="ORF">ABID41_002935</name>
</gene>
<dbReference type="PROSITE" id="PS51257">
    <property type="entry name" value="PROKAR_LIPOPROTEIN"/>
    <property type="match status" value="1"/>
</dbReference>
<dbReference type="RefSeq" id="WP_331930511.1">
    <property type="nucleotide sequence ID" value="NZ_JBEPLU010000002.1"/>
</dbReference>
<dbReference type="EMBL" id="JBEPLU010000002">
    <property type="protein sequence ID" value="MET3527817.1"/>
    <property type="molecule type" value="Genomic_DNA"/>
</dbReference>
<sequence>MRRLLVILGLAGVLSACATAPTVYGPAAGASGVGFSEMRIEQDRYRVTFRGGPGAPMAQVADYALLRAADLTLAAGYDWFRVVERYMVQDSYDNGPRVSVGAGGGRGSYRSSFGVGLGTSFNLGGGPAMSQTLEILMGRGAPPAGGEVYNAAEIRRAIGPRA</sequence>
<reference evidence="2 3" key="1">
    <citation type="submission" date="2024-06" db="EMBL/GenBank/DDBJ databases">
        <title>Genomic Encyclopedia of Type Strains, Phase IV (KMG-IV): sequencing the most valuable type-strain genomes for metagenomic binning, comparative biology and taxonomic classification.</title>
        <authorList>
            <person name="Goeker M."/>
        </authorList>
    </citation>
    <scope>NUCLEOTIDE SEQUENCE [LARGE SCALE GENOMIC DNA]</scope>
    <source>
        <strain evidence="2 3">DSM 17809</strain>
    </source>
</reference>
<dbReference type="Proteomes" id="UP001549110">
    <property type="component" value="Unassembled WGS sequence"/>
</dbReference>
<comment type="caution">
    <text evidence="2">The sequence shown here is derived from an EMBL/GenBank/DDBJ whole genome shotgun (WGS) entry which is preliminary data.</text>
</comment>
<protein>
    <recommendedName>
        <fullName evidence="4">DUF4136 domain-containing protein</fullName>
    </recommendedName>
</protein>
<name>A0ABV2ELJ1_9CAUL</name>
<dbReference type="NCBIfam" id="NF047637">
    <property type="entry name" value="lipo_CC0125"/>
    <property type="match status" value="1"/>
</dbReference>